<keyword evidence="6" id="KW-0808">Transferase</keyword>
<dbReference type="AlphaFoldDB" id="A0A1F4U6K5"/>
<evidence type="ECO:0000313" key="12">
    <source>
        <dbReference type="Proteomes" id="UP000179242"/>
    </source>
</evidence>
<protein>
    <recommendedName>
        <fullName evidence="5 9">Hydroxymethylbilane synthase</fullName>
        <ecNumber evidence="5 9">2.5.1.61</ecNumber>
    </recommendedName>
</protein>
<dbReference type="GO" id="GO:0006783">
    <property type="term" value="P:heme biosynthetic process"/>
    <property type="evidence" value="ECO:0007669"/>
    <property type="project" value="TreeGrafter"/>
</dbReference>
<dbReference type="NCBIfam" id="TIGR00212">
    <property type="entry name" value="hemC"/>
    <property type="match status" value="1"/>
</dbReference>
<dbReference type="Proteomes" id="UP000179242">
    <property type="component" value="Unassembled WGS sequence"/>
</dbReference>
<evidence type="ECO:0000256" key="8">
    <source>
        <dbReference type="ARBA" id="ARBA00048169"/>
    </source>
</evidence>
<dbReference type="GO" id="GO:0004418">
    <property type="term" value="F:hydroxymethylbilane synthase activity"/>
    <property type="evidence" value="ECO:0007669"/>
    <property type="project" value="UniProtKB-UniRule"/>
</dbReference>
<evidence type="ECO:0000256" key="3">
    <source>
        <dbReference type="ARBA" id="ARBA00005638"/>
    </source>
</evidence>
<evidence type="ECO:0000256" key="5">
    <source>
        <dbReference type="ARBA" id="ARBA00012655"/>
    </source>
</evidence>
<reference evidence="11 12" key="1">
    <citation type="journal article" date="2016" name="Nat. Commun.">
        <title>Thousands of microbial genomes shed light on interconnected biogeochemical processes in an aquifer system.</title>
        <authorList>
            <person name="Anantharaman K."/>
            <person name="Brown C.T."/>
            <person name="Hug L.A."/>
            <person name="Sharon I."/>
            <person name="Castelle C.J."/>
            <person name="Probst A.J."/>
            <person name="Thomas B.C."/>
            <person name="Singh A."/>
            <person name="Wilkins M.J."/>
            <person name="Karaoz U."/>
            <person name="Brodie E.L."/>
            <person name="Williams K.H."/>
            <person name="Hubbard S.S."/>
            <person name="Banfield J.F."/>
        </authorList>
    </citation>
    <scope>NUCLEOTIDE SEQUENCE [LARGE SCALE GENOMIC DNA]</scope>
</reference>
<gene>
    <name evidence="11" type="ORF">A2438_06170</name>
</gene>
<sequence length="206" mass="22923">MRKIRIGTRGSRLALAQVKEAKSLLPEADYEIVIFETAGDRDKLSPADQVDFTGAIEAALLENKIDLAVHSAKDLPDTVKDGLLIFTMRSIDEDDALVSKNNLKLAELPKGAKIGTSSGRRREQAFLIRPDLQILDLRGNIDERLDKLDRGEYDAIIVAAAALVRLRLDDRIAERLDFETAKGQGSLAIQARKDDGEIKEWLEKFI</sequence>
<evidence type="ECO:0000256" key="7">
    <source>
        <dbReference type="ARBA" id="ARBA00023244"/>
    </source>
</evidence>
<evidence type="ECO:0000256" key="6">
    <source>
        <dbReference type="ARBA" id="ARBA00022679"/>
    </source>
</evidence>
<dbReference type="EC" id="2.5.1.61" evidence="5 9"/>
<evidence type="ECO:0000256" key="2">
    <source>
        <dbReference type="ARBA" id="ARBA00002869"/>
    </source>
</evidence>
<dbReference type="PANTHER" id="PTHR11557">
    <property type="entry name" value="PORPHOBILINOGEN DEAMINASE"/>
    <property type="match status" value="1"/>
</dbReference>
<evidence type="ECO:0000256" key="4">
    <source>
        <dbReference type="ARBA" id="ARBA00011245"/>
    </source>
</evidence>
<comment type="cofactor">
    <cofactor evidence="1">
        <name>dipyrromethane</name>
        <dbReference type="ChEBI" id="CHEBI:60342"/>
    </cofactor>
</comment>
<accession>A0A1F4U6K5</accession>
<organism evidence="11 12">
    <name type="scientific">candidate division WOR-1 bacterium RIFOXYC2_FULL_46_14</name>
    <dbReference type="NCBI Taxonomy" id="1802587"/>
    <lineage>
        <taxon>Bacteria</taxon>
        <taxon>Bacillati</taxon>
        <taxon>Saganbacteria</taxon>
    </lineage>
</organism>
<proteinExistence type="inferred from homology"/>
<dbReference type="SUPFAM" id="SSF53850">
    <property type="entry name" value="Periplasmic binding protein-like II"/>
    <property type="match status" value="1"/>
</dbReference>
<dbReference type="InterPro" id="IPR000860">
    <property type="entry name" value="HemC"/>
</dbReference>
<dbReference type="GO" id="GO:0005737">
    <property type="term" value="C:cytoplasm"/>
    <property type="evidence" value="ECO:0007669"/>
    <property type="project" value="UniProtKB-UniRule"/>
</dbReference>
<evidence type="ECO:0000313" key="11">
    <source>
        <dbReference type="EMBL" id="OGC40584.1"/>
    </source>
</evidence>
<keyword evidence="7" id="KW-0627">Porphyrin biosynthesis</keyword>
<dbReference type="Pfam" id="PF01379">
    <property type="entry name" value="Porphobil_deam"/>
    <property type="match status" value="1"/>
</dbReference>
<evidence type="ECO:0000256" key="1">
    <source>
        <dbReference type="ARBA" id="ARBA00001916"/>
    </source>
</evidence>
<dbReference type="PANTHER" id="PTHR11557:SF0">
    <property type="entry name" value="PORPHOBILINOGEN DEAMINASE"/>
    <property type="match status" value="1"/>
</dbReference>
<comment type="catalytic activity">
    <reaction evidence="8">
        <text>4 porphobilinogen + H2O = hydroxymethylbilane + 4 NH4(+)</text>
        <dbReference type="Rhea" id="RHEA:13185"/>
        <dbReference type="ChEBI" id="CHEBI:15377"/>
        <dbReference type="ChEBI" id="CHEBI:28938"/>
        <dbReference type="ChEBI" id="CHEBI:57845"/>
        <dbReference type="ChEBI" id="CHEBI:58126"/>
        <dbReference type="EC" id="2.5.1.61"/>
    </reaction>
</comment>
<comment type="subunit">
    <text evidence="4">Monomer.</text>
</comment>
<comment type="similarity">
    <text evidence="3">Belongs to the HMBS family.</text>
</comment>
<feature type="domain" description="Porphobilinogen deaminase N-terminal" evidence="10">
    <location>
        <begin position="4"/>
        <end position="199"/>
    </location>
</feature>
<dbReference type="FunFam" id="3.40.190.10:FF:000005">
    <property type="entry name" value="Porphobilinogen deaminase"/>
    <property type="match status" value="1"/>
</dbReference>
<dbReference type="Gene3D" id="3.40.190.10">
    <property type="entry name" value="Periplasmic binding protein-like II"/>
    <property type="match status" value="2"/>
</dbReference>
<name>A0A1F4U6K5_UNCSA</name>
<comment type="caution">
    <text evidence="11">The sequence shown here is derived from an EMBL/GenBank/DDBJ whole genome shotgun (WGS) entry which is preliminary data.</text>
</comment>
<dbReference type="InterPro" id="IPR022417">
    <property type="entry name" value="Porphobilin_deaminase_N"/>
</dbReference>
<evidence type="ECO:0000259" key="10">
    <source>
        <dbReference type="Pfam" id="PF01379"/>
    </source>
</evidence>
<comment type="function">
    <text evidence="2">Tetrapolymerization of the monopyrrole PBG into the hydroxymethylbilane pre-uroporphyrinogen in several discrete steps.</text>
</comment>
<dbReference type="PRINTS" id="PR00151">
    <property type="entry name" value="PORPHBDMNASE"/>
</dbReference>
<dbReference type="EMBL" id="MEUJ01000003">
    <property type="protein sequence ID" value="OGC40584.1"/>
    <property type="molecule type" value="Genomic_DNA"/>
</dbReference>
<evidence type="ECO:0000256" key="9">
    <source>
        <dbReference type="NCBIfam" id="TIGR00212"/>
    </source>
</evidence>